<accession>A0A4R5VMA4</accession>
<keyword evidence="5" id="KW-1185">Reference proteome</keyword>
<organism evidence="3 4">
    <name type="scientific">Bacillus salipaludis</name>
    <dbReference type="NCBI Taxonomy" id="2547811"/>
    <lineage>
        <taxon>Bacteria</taxon>
        <taxon>Bacillati</taxon>
        <taxon>Bacillota</taxon>
        <taxon>Bacilli</taxon>
        <taxon>Bacillales</taxon>
        <taxon>Bacillaceae</taxon>
        <taxon>Bacillus</taxon>
    </lineage>
</organism>
<comment type="caution">
    <text evidence="3">The sequence shown here is derived from an EMBL/GenBank/DDBJ whole genome shotgun (WGS) entry which is preliminary data.</text>
</comment>
<dbReference type="Proteomes" id="UP000295132">
    <property type="component" value="Unassembled WGS sequence"/>
</dbReference>
<feature type="compositionally biased region" description="Basic and acidic residues" evidence="1">
    <location>
        <begin position="145"/>
        <end position="166"/>
    </location>
</feature>
<dbReference type="Proteomes" id="UP001178888">
    <property type="component" value="Unassembled WGS sequence"/>
</dbReference>
<protein>
    <recommendedName>
        <fullName evidence="6">Spore coat protein B</fullName>
    </recommendedName>
</protein>
<dbReference type="RefSeq" id="WP_133336823.1">
    <property type="nucleotide sequence ID" value="NZ_JAVGVR010000001.1"/>
</dbReference>
<proteinExistence type="predicted"/>
<evidence type="ECO:0008006" key="6">
    <source>
        <dbReference type="Google" id="ProtNLM"/>
    </source>
</evidence>
<evidence type="ECO:0000313" key="4">
    <source>
        <dbReference type="Proteomes" id="UP000295132"/>
    </source>
</evidence>
<gene>
    <name evidence="3" type="ORF">E2K98_18780</name>
    <name evidence="2" type="ORF">RCG21_18620</name>
</gene>
<feature type="region of interest" description="Disordered" evidence="1">
    <location>
        <begin position="141"/>
        <end position="166"/>
    </location>
</feature>
<reference evidence="3 4" key="1">
    <citation type="submission" date="2019-03" db="EMBL/GenBank/DDBJ databases">
        <title>Bacillus niacini sp. nov. a Nicotinate-Metabolizing Mesophile Isolated from Soil.</title>
        <authorList>
            <person name="Zhang G."/>
        </authorList>
    </citation>
    <scope>NUCLEOTIDE SEQUENCE [LARGE SCALE GENOMIC DNA]</scope>
    <source>
        <strain evidence="3 4">WN066</strain>
    </source>
</reference>
<dbReference type="EMBL" id="JAVGVR010000001">
    <property type="protein sequence ID" value="MDQ6598342.1"/>
    <property type="molecule type" value="Genomic_DNA"/>
</dbReference>
<reference evidence="2" key="2">
    <citation type="submission" date="2023-08" db="EMBL/GenBank/DDBJ databases">
        <title>Nitrogen cycling bacteria in agricultural field soils.</title>
        <authorList>
            <person name="Jang J."/>
        </authorList>
    </citation>
    <scope>NUCLEOTIDE SEQUENCE</scope>
    <source>
        <strain evidence="2">PS3-36</strain>
    </source>
</reference>
<evidence type="ECO:0000313" key="5">
    <source>
        <dbReference type="Proteomes" id="UP001178888"/>
    </source>
</evidence>
<name>A0A4R5VMA4_9BACI</name>
<dbReference type="EMBL" id="SMYO01000009">
    <property type="protein sequence ID" value="TDK59297.1"/>
    <property type="molecule type" value="Genomic_DNA"/>
</dbReference>
<dbReference type="AlphaFoldDB" id="A0A4R5VMA4"/>
<evidence type="ECO:0000256" key="1">
    <source>
        <dbReference type="SAM" id="MobiDB-lite"/>
    </source>
</evidence>
<sequence>MNKEMMSNFVGKTIKVDRHGPNSRVGKLLEVFDDGFILLTEKDGILYYNMQHIKSITESTQDKIDAGVEAPEGFEYKKATTFNDLLKSLQYQWVHMNRGPESIEGVLSEITPDYVAIIVKDEIVRFSMFHIRNISYGLKVENTNEGEKGSEDKGKEDKSKNNDKKK</sequence>
<evidence type="ECO:0000313" key="3">
    <source>
        <dbReference type="EMBL" id="TDK59297.1"/>
    </source>
</evidence>
<evidence type="ECO:0000313" key="2">
    <source>
        <dbReference type="EMBL" id="MDQ6598342.1"/>
    </source>
</evidence>